<sequence>MTDESESHYSEGVEPNEVAEKDSPIGQVRRSVTVYDAVADRAGQNGFLTQEQSLSSTLLPAAPEDYLLRQTRIPEELLDDMHDPGGAYSQANKLPESEMLKAIHTYASDFYKSATINQGIYDFRSLDETALVALGILVEEAVREALGENGDMVFVEPEGLENGLEETKMTRHQIKGRVKPAARRTDTSDEDEDDVEEDESPAKRQRR</sequence>
<evidence type="ECO:0000313" key="3">
    <source>
        <dbReference type="Proteomes" id="UP000053599"/>
    </source>
</evidence>
<name>A0A0D1YU70_9EURO</name>
<dbReference type="STRING" id="1016849.A0A0D1YU70"/>
<dbReference type="PANTHER" id="PTHR28054:SF1">
    <property type="entry name" value="RNA POLYMERASE I-SPECIFIC TRANSCRIPTION INITIATION FACTOR RRN10"/>
    <property type="match status" value="1"/>
</dbReference>
<organism evidence="2 3">
    <name type="scientific">Exophiala sideris</name>
    <dbReference type="NCBI Taxonomy" id="1016849"/>
    <lineage>
        <taxon>Eukaryota</taxon>
        <taxon>Fungi</taxon>
        <taxon>Dikarya</taxon>
        <taxon>Ascomycota</taxon>
        <taxon>Pezizomycotina</taxon>
        <taxon>Eurotiomycetes</taxon>
        <taxon>Chaetothyriomycetidae</taxon>
        <taxon>Chaetothyriales</taxon>
        <taxon>Herpotrichiellaceae</taxon>
        <taxon>Exophiala</taxon>
    </lineage>
</organism>
<feature type="compositionally biased region" description="Basic and acidic residues" evidence="1">
    <location>
        <begin position="1"/>
        <end position="11"/>
    </location>
</feature>
<dbReference type="OrthoDB" id="2565191at2759"/>
<reference evidence="2 3" key="1">
    <citation type="submission" date="2015-01" db="EMBL/GenBank/DDBJ databases">
        <title>The Genome Sequence of Exophiala sideris CBS121828.</title>
        <authorList>
            <consortium name="The Broad Institute Genomics Platform"/>
            <person name="Cuomo C."/>
            <person name="de Hoog S."/>
            <person name="Gorbushina A."/>
            <person name="Stielow B."/>
            <person name="Teixiera M."/>
            <person name="Abouelleil A."/>
            <person name="Chapman S.B."/>
            <person name="Priest M."/>
            <person name="Young S.K."/>
            <person name="Wortman J."/>
            <person name="Nusbaum C."/>
            <person name="Birren B."/>
        </authorList>
    </citation>
    <scope>NUCLEOTIDE SEQUENCE [LARGE SCALE GENOMIC DNA]</scope>
    <source>
        <strain evidence="2 3">CBS 121828</strain>
    </source>
</reference>
<feature type="region of interest" description="Disordered" evidence="1">
    <location>
        <begin position="164"/>
        <end position="207"/>
    </location>
</feature>
<protein>
    <submittedName>
        <fullName evidence="2">Uncharacterized protein</fullName>
    </submittedName>
</protein>
<dbReference type="EMBL" id="KN846954">
    <property type="protein sequence ID" value="KIV78423.1"/>
    <property type="molecule type" value="Genomic_DNA"/>
</dbReference>
<feature type="compositionally biased region" description="Acidic residues" evidence="1">
    <location>
        <begin position="188"/>
        <end position="199"/>
    </location>
</feature>
<dbReference type="HOGENOM" id="CLU_066274_1_0_1"/>
<dbReference type="Pfam" id="PF05234">
    <property type="entry name" value="UAF_Rrn10"/>
    <property type="match status" value="1"/>
</dbReference>
<accession>A0A0D1YU70</accession>
<dbReference type="Proteomes" id="UP000053599">
    <property type="component" value="Unassembled WGS sequence"/>
</dbReference>
<feature type="compositionally biased region" description="Basic residues" evidence="1">
    <location>
        <begin position="170"/>
        <end position="182"/>
    </location>
</feature>
<evidence type="ECO:0000256" key="1">
    <source>
        <dbReference type="SAM" id="MobiDB-lite"/>
    </source>
</evidence>
<proteinExistence type="predicted"/>
<gene>
    <name evidence="2" type="ORF">PV11_10143</name>
</gene>
<dbReference type="PANTHER" id="PTHR28054">
    <property type="entry name" value="RNA POLYMERASE I-SPECIFIC TRANSCRIPTION INITIATION FACTOR RRN10"/>
    <property type="match status" value="1"/>
</dbReference>
<dbReference type="InterPro" id="IPR022793">
    <property type="entry name" value="Rrn10"/>
</dbReference>
<evidence type="ECO:0000313" key="2">
    <source>
        <dbReference type="EMBL" id="KIV78423.1"/>
    </source>
</evidence>
<feature type="region of interest" description="Disordered" evidence="1">
    <location>
        <begin position="1"/>
        <end position="26"/>
    </location>
</feature>
<dbReference type="GO" id="GO:0006360">
    <property type="term" value="P:transcription by RNA polymerase I"/>
    <property type="evidence" value="ECO:0007669"/>
    <property type="project" value="InterPro"/>
</dbReference>
<dbReference type="AlphaFoldDB" id="A0A0D1YU70"/>